<dbReference type="RefSeq" id="WP_378984218.1">
    <property type="nucleotide sequence ID" value="NZ_JBHSBW010000009.1"/>
</dbReference>
<dbReference type="EC" id="2.4.-.-" evidence="2"/>
<evidence type="ECO:0000313" key="2">
    <source>
        <dbReference type="EMBL" id="MFC4211310.1"/>
    </source>
</evidence>
<dbReference type="PANTHER" id="PTHR22916:SF3">
    <property type="entry name" value="UDP-GLCNAC:BETAGAL BETA-1,3-N-ACETYLGLUCOSAMINYLTRANSFERASE-LIKE PROTEIN 1"/>
    <property type="match status" value="1"/>
</dbReference>
<dbReference type="Proteomes" id="UP001595789">
    <property type="component" value="Unassembled WGS sequence"/>
</dbReference>
<evidence type="ECO:0000259" key="1">
    <source>
        <dbReference type="Pfam" id="PF00535"/>
    </source>
</evidence>
<reference evidence="3" key="1">
    <citation type="journal article" date="2019" name="Int. J. Syst. Evol. Microbiol.">
        <title>The Global Catalogue of Microorganisms (GCM) 10K type strain sequencing project: providing services to taxonomists for standard genome sequencing and annotation.</title>
        <authorList>
            <consortium name="The Broad Institute Genomics Platform"/>
            <consortium name="The Broad Institute Genome Sequencing Center for Infectious Disease"/>
            <person name="Wu L."/>
            <person name="Ma J."/>
        </authorList>
    </citation>
    <scope>NUCLEOTIDE SEQUENCE [LARGE SCALE GENOMIC DNA]</scope>
    <source>
        <strain evidence="3">CCM 8691</strain>
    </source>
</reference>
<keyword evidence="2" id="KW-0808">Transferase</keyword>
<feature type="domain" description="Glycosyltransferase 2-like" evidence="1">
    <location>
        <begin position="6"/>
        <end position="136"/>
    </location>
</feature>
<gene>
    <name evidence="2" type="ORF">ACFOWA_08970</name>
</gene>
<name>A0ABV8PAW0_9SPHI</name>
<keyword evidence="3" id="KW-1185">Reference proteome</keyword>
<protein>
    <submittedName>
        <fullName evidence="2">Glycosyltransferase</fullName>
        <ecNumber evidence="2">2.4.-.-</ecNumber>
    </submittedName>
</protein>
<evidence type="ECO:0000313" key="3">
    <source>
        <dbReference type="Proteomes" id="UP001595789"/>
    </source>
</evidence>
<comment type="caution">
    <text evidence="2">The sequence shown here is derived from an EMBL/GenBank/DDBJ whole genome shotgun (WGS) entry which is preliminary data.</text>
</comment>
<dbReference type="EMBL" id="JBHSBW010000009">
    <property type="protein sequence ID" value="MFC4211310.1"/>
    <property type="molecule type" value="Genomic_DNA"/>
</dbReference>
<accession>A0ABV8PAW0</accession>
<proteinExistence type="predicted"/>
<dbReference type="PANTHER" id="PTHR22916">
    <property type="entry name" value="GLYCOSYLTRANSFERASE"/>
    <property type="match status" value="1"/>
</dbReference>
<dbReference type="SUPFAM" id="SSF53448">
    <property type="entry name" value="Nucleotide-diphospho-sugar transferases"/>
    <property type="match status" value="1"/>
</dbReference>
<dbReference type="GO" id="GO:0016757">
    <property type="term" value="F:glycosyltransferase activity"/>
    <property type="evidence" value="ECO:0007669"/>
    <property type="project" value="UniProtKB-KW"/>
</dbReference>
<dbReference type="Gene3D" id="3.90.550.10">
    <property type="entry name" value="Spore Coat Polysaccharide Biosynthesis Protein SpsA, Chain A"/>
    <property type="match status" value="1"/>
</dbReference>
<dbReference type="Pfam" id="PF00535">
    <property type="entry name" value="Glycos_transf_2"/>
    <property type="match status" value="1"/>
</dbReference>
<keyword evidence="2" id="KW-0328">Glycosyltransferase</keyword>
<dbReference type="InterPro" id="IPR001173">
    <property type="entry name" value="Glyco_trans_2-like"/>
</dbReference>
<organism evidence="2 3">
    <name type="scientific">Pedobacter lithocola</name>
    <dbReference type="NCBI Taxonomy" id="1908239"/>
    <lineage>
        <taxon>Bacteria</taxon>
        <taxon>Pseudomonadati</taxon>
        <taxon>Bacteroidota</taxon>
        <taxon>Sphingobacteriia</taxon>
        <taxon>Sphingobacteriales</taxon>
        <taxon>Sphingobacteriaceae</taxon>
        <taxon>Pedobacter</taxon>
    </lineage>
</organism>
<dbReference type="InterPro" id="IPR029044">
    <property type="entry name" value="Nucleotide-diphossugar_trans"/>
</dbReference>
<sequence>MHKIAVILPVYNGCRYLEQSIVSVLNQTLSPFEFLICDDGSTDKSIDTIKNIQQKYPGRIKLLVNMKNLGLFATLNILLEAATANLVHIWSQDDIMHPECLSECLKFHSNNPNVGMSYHSVEYIDENNNIIRNESIDNTPQIIPVQLYLNICIRFGCITDNISTVTIDKTKIKNIGFFNKDLKVSGDFEFWTRIAQNSDIGRIDKKLIYLRRHQQQLSRSYSSIYPRIAEDMEIHAKIISLLMGKEKSQGIKFNKYKTQPSYFNDLLFLISKKEYIEAKKAFMLLNANTNILSLFLRWSIFTISRKFKVDKKLIRILTT</sequence>